<keyword evidence="2" id="KW-1133">Transmembrane helix</keyword>
<dbReference type="EnsemblMetazoa" id="CLYHEMT005354.1">
    <property type="protein sequence ID" value="CLYHEMP005354.1"/>
    <property type="gene ID" value="CLYHEMG005354"/>
</dbReference>
<proteinExistence type="predicted"/>
<organism evidence="3 4">
    <name type="scientific">Clytia hemisphaerica</name>
    <dbReference type="NCBI Taxonomy" id="252671"/>
    <lineage>
        <taxon>Eukaryota</taxon>
        <taxon>Metazoa</taxon>
        <taxon>Cnidaria</taxon>
        <taxon>Hydrozoa</taxon>
        <taxon>Hydroidolina</taxon>
        <taxon>Leptothecata</taxon>
        <taxon>Obeliida</taxon>
        <taxon>Clytiidae</taxon>
        <taxon>Clytia</taxon>
    </lineage>
</organism>
<dbReference type="AlphaFoldDB" id="A0A7M5V372"/>
<name>A0A7M5V372_9CNID</name>
<evidence type="ECO:0000256" key="2">
    <source>
        <dbReference type="SAM" id="Phobius"/>
    </source>
</evidence>
<evidence type="ECO:0000313" key="4">
    <source>
        <dbReference type="Proteomes" id="UP000594262"/>
    </source>
</evidence>
<feature type="compositionally biased region" description="Basic and acidic residues" evidence="1">
    <location>
        <begin position="149"/>
        <end position="170"/>
    </location>
</feature>
<evidence type="ECO:0000256" key="1">
    <source>
        <dbReference type="SAM" id="MobiDB-lite"/>
    </source>
</evidence>
<keyword evidence="2" id="KW-0812">Transmembrane</keyword>
<sequence>MADLKCFVNFIVEGFMNSPILLATILIISAIMYYKRHLQQTSEYYTHQIEQLKLQNQLLSLKNEYEKNQFTNERNWIQLRERNEKIEREIEDLLKCKEKYEKEREREGSVIIATESKISENDNIQESSHLSDKQELNTEKLQITETKNVRESKTDNDNHIQKLSKQKKDEVDEEIDKAKLRRHRFGELRRSLSSSSIPSEHDDEITTYPPIFEKPTDPINKSVYDYVNSLPAVQSSTTKIKQQKTTTTTTALSMNNKVVRHQNLLQVPEITITDTISFENYESVEKLREE</sequence>
<dbReference type="GeneID" id="136800202"/>
<dbReference type="RefSeq" id="XP_066912927.1">
    <property type="nucleotide sequence ID" value="XM_067056826.1"/>
</dbReference>
<feature type="region of interest" description="Disordered" evidence="1">
    <location>
        <begin position="149"/>
        <end position="171"/>
    </location>
</feature>
<reference evidence="3" key="1">
    <citation type="submission" date="2021-01" db="UniProtKB">
        <authorList>
            <consortium name="EnsemblMetazoa"/>
        </authorList>
    </citation>
    <scope>IDENTIFICATION</scope>
</reference>
<keyword evidence="2" id="KW-0472">Membrane</keyword>
<evidence type="ECO:0000313" key="3">
    <source>
        <dbReference type="EnsemblMetazoa" id="CLYHEMP005354.1"/>
    </source>
</evidence>
<feature type="region of interest" description="Disordered" evidence="1">
    <location>
        <begin position="187"/>
        <end position="213"/>
    </location>
</feature>
<feature type="transmembrane region" description="Helical" evidence="2">
    <location>
        <begin position="15"/>
        <end position="34"/>
    </location>
</feature>
<protein>
    <submittedName>
        <fullName evidence="3">Uncharacterized protein</fullName>
    </submittedName>
</protein>
<keyword evidence="4" id="KW-1185">Reference proteome</keyword>
<dbReference type="Proteomes" id="UP000594262">
    <property type="component" value="Unplaced"/>
</dbReference>
<accession>A0A7M5V372</accession>